<feature type="transmembrane region" description="Helical" evidence="10">
    <location>
        <begin position="47"/>
        <end position="69"/>
    </location>
</feature>
<protein>
    <recommendedName>
        <fullName evidence="13">Mitochondrial carrier protein</fullName>
    </recommendedName>
</protein>
<dbReference type="Proteomes" id="UP001210925">
    <property type="component" value="Unassembled WGS sequence"/>
</dbReference>
<comment type="subcellular location">
    <subcellularLocation>
        <location evidence="1">Membrane</location>
        <topology evidence="1">Multi-pass membrane protein</topology>
    </subcellularLocation>
</comment>
<evidence type="ECO:0000313" key="11">
    <source>
        <dbReference type="EMBL" id="KAJ3261513.1"/>
    </source>
</evidence>
<dbReference type="PANTHER" id="PTHR45667">
    <property type="entry name" value="S-ADENOSYLMETHIONINE MITOCHONDRIAL CARRIER PROTEIN"/>
    <property type="match status" value="1"/>
</dbReference>
<organism evidence="11 12">
    <name type="scientific">Boothiomyces macroporosus</name>
    <dbReference type="NCBI Taxonomy" id="261099"/>
    <lineage>
        <taxon>Eukaryota</taxon>
        <taxon>Fungi</taxon>
        <taxon>Fungi incertae sedis</taxon>
        <taxon>Chytridiomycota</taxon>
        <taxon>Chytridiomycota incertae sedis</taxon>
        <taxon>Chytridiomycetes</taxon>
        <taxon>Rhizophydiales</taxon>
        <taxon>Terramycetaceae</taxon>
        <taxon>Boothiomyces</taxon>
    </lineage>
</organism>
<dbReference type="PROSITE" id="PS50920">
    <property type="entry name" value="SOLCAR"/>
    <property type="match status" value="3"/>
</dbReference>
<evidence type="ECO:0000313" key="12">
    <source>
        <dbReference type="Proteomes" id="UP001210925"/>
    </source>
</evidence>
<accession>A0AAD5ULL2</accession>
<evidence type="ECO:0000256" key="10">
    <source>
        <dbReference type="SAM" id="Phobius"/>
    </source>
</evidence>
<evidence type="ECO:0000256" key="3">
    <source>
        <dbReference type="ARBA" id="ARBA00022448"/>
    </source>
</evidence>
<comment type="similarity">
    <text evidence="2 9">Belongs to the mitochondrial carrier (TC 2.A.29) family.</text>
</comment>
<feature type="repeat" description="Solcar" evidence="8">
    <location>
        <begin position="78"/>
        <end position="144"/>
    </location>
</feature>
<keyword evidence="7 8" id="KW-0472">Membrane</keyword>
<dbReference type="Pfam" id="PF00153">
    <property type="entry name" value="Mito_carr"/>
    <property type="match status" value="3"/>
</dbReference>
<evidence type="ECO:0000256" key="4">
    <source>
        <dbReference type="ARBA" id="ARBA00022692"/>
    </source>
</evidence>
<evidence type="ECO:0000256" key="2">
    <source>
        <dbReference type="ARBA" id="ARBA00006375"/>
    </source>
</evidence>
<proteinExistence type="inferred from homology"/>
<dbReference type="Gene3D" id="1.50.40.10">
    <property type="entry name" value="Mitochondrial carrier domain"/>
    <property type="match status" value="2"/>
</dbReference>
<comment type="caution">
    <text evidence="11">The sequence shown here is derived from an EMBL/GenBank/DDBJ whole genome shotgun (WGS) entry which is preliminary data.</text>
</comment>
<evidence type="ECO:0000256" key="1">
    <source>
        <dbReference type="ARBA" id="ARBA00004141"/>
    </source>
</evidence>
<name>A0AAD5ULL2_9FUNG</name>
<feature type="repeat" description="Solcar" evidence="8">
    <location>
        <begin position="1"/>
        <end position="75"/>
    </location>
</feature>
<gene>
    <name evidence="11" type="ORF">HK103_005348</name>
</gene>
<keyword evidence="12" id="KW-1185">Reference proteome</keyword>
<reference evidence="11" key="1">
    <citation type="submission" date="2020-05" db="EMBL/GenBank/DDBJ databases">
        <title>Phylogenomic resolution of chytrid fungi.</title>
        <authorList>
            <person name="Stajich J.E."/>
            <person name="Amses K."/>
            <person name="Simmons R."/>
            <person name="Seto K."/>
            <person name="Myers J."/>
            <person name="Bonds A."/>
            <person name="Quandt C.A."/>
            <person name="Barry K."/>
            <person name="Liu P."/>
            <person name="Grigoriev I."/>
            <person name="Longcore J.E."/>
            <person name="James T.Y."/>
        </authorList>
    </citation>
    <scope>NUCLEOTIDE SEQUENCE</scope>
    <source>
        <strain evidence="11">PLAUS21</strain>
    </source>
</reference>
<evidence type="ECO:0008006" key="13">
    <source>
        <dbReference type="Google" id="ProtNLM"/>
    </source>
</evidence>
<keyword evidence="4 8" id="KW-0812">Transmembrane</keyword>
<feature type="repeat" description="Solcar" evidence="8">
    <location>
        <begin position="154"/>
        <end position="258"/>
    </location>
</feature>
<dbReference type="InterPro" id="IPR018108">
    <property type="entry name" value="MCP_transmembrane"/>
</dbReference>
<dbReference type="InterPro" id="IPR023395">
    <property type="entry name" value="MCP_dom_sf"/>
</dbReference>
<dbReference type="EMBL" id="JADGKB010000005">
    <property type="protein sequence ID" value="KAJ3261513.1"/>
    <property type="molecule type" value="Genomic_DNA"/>
</dbReference>
<evidence type="ECO:0000256" key="6">
    <source>
        <dbReference type="ARBA" id="ARBA00022989"/>
    </source>
</evidence>
<dbReference type="SUPFAM" id="SSF103506">
    <property type="entry name" value="Mitochondrial carrier"/>
    <property type="match status" value="1"/>
</dbReference>
<keyword evidence="5" id="KW-0677">Repeat</keyword>
<evidence type="ECO:0000256" key="7">
    <source>
        <dbReference type="ARBA" id="ARBA00023136"/>
    </source>
</evidence>
<keyword evidence="6 10" id="KW-1133">Transmembrane helix</keyword>
<sequence>MGDYLLTCSMDTLKTRMQGQLTSKSTKYTGIYPSLTLLFKEEGIRGFFGGFTASLIGSCFSTTVYFGLYETFKRDFIKKGLNQEVSFFVAGGLADTVASVFYVPSEIYTKRGLPGLYYGWGATLLRDVPYSAIQFTIYETIKKFFKRYREDGRLTPLHDMFAGACSGAISGAVTTPLDVVKTYLQTQRRIPKTTAFLNMNDLTLVKSGHMYTGIFSAFKGIYKQNGMNGLFSGVLVRSVWTGSQSMAMFFLYEYFISLMEE</sequence>
<keyword evidence="3 9" id="KW-0813">Transport</keyword>
<evidence type="ECO:0000256" key="8">
    <source>
        <dbReference type="PROSITE-ProRule" id="PRU00282"/>
    </source>
</evidence>
<dbReference type="GO" id="GO:0016020">
    <property type="term" value="C:membrane"/>
    <property type="evidence" value="ECO:0007669"/>
    <property type="project" value="UniProtKB-SubCell"/>
</dbReference>
<evidence type="ECO:0000256" key="9">
    <source>
        <dbReference type="RuleBase" id="RU000488"/>
    </source>
</evidence>
<evidence type="ECO:0000256" key="5">
    <source>
        <dbReference type="ARBA" id="ARBA00022737"/>
    </source>
</evidence>
<dbReference type="AlphaFoldDB" id="A0AAD5ULL2"/>